<gene>
    <name evidence="2" type="ORF">PG993_004970</name>
</gene>
<dbReference type="Proteomes" id="UP001444661">
    <property type="component" value="Unassembled WGS sequence"/>
</dbReference>
<accession>A0ABR1TG48</accession>
<feature type="region of interest" description="Disordered" evidence="1">
    <location>
        <begin position="1"/>
        <end position="24"/>
    </location>
</feature>
<feature type="compositionally biased region" description="Polar residues" evidence="1">
    <location>
        <begin position="229"/>
        <end position="238"/>
    </location>
</feature>
<protein>
    <submittedName>
        <fullName evidence="2">Uncharacterized protein</fullName>
    </submittedName>
</protein>
<feature type="region of interest" description="Disordered" evidence="1">
    <location>
        <begin position="41"/>
        <end position="73"/>
    </location>
</feature>
<sequence length="357" mass="38866">MTAPPPLDLQYPETQSIAEDRMDTSSPTALAMYGAACRPHNGAARRTSLDAKGTPPLNKKKPENVDKAEPGSIGYTPEELMTLASLCGLGPPVSRKKQKQLNQKMEQMGKMQPRNKLQMIEPMAFSAPRKPQQSNKAAVQDVKMDETPRPANLNRNSASRTAPEKQSGTPLTDPVLSTDSHESRSHCSSYREFPPSGPECGTPFIKNKSRTLSPLWASSTKHEPEKNPASGTSVALPTTPTPYDYVPRHLRSKQEPGAPSPVATVATAPVSRSTKDPSAAAKPHRNHSLAKDVGRQESNTASRVNNSLFRDTVFGKNRCTKRHKYSQSDEDVFNLLEEQHVTAVNAKATTTSIQGGH</sequence>
<evidence type="ECO:0000313" key="2">
    <source>
        <dbReference type="EMBL" id="KAK8044946.1"/>
    </source>
</evidence>
<name>A0ABR1TG48_9PEZI</name>
<feature type="region of interest" description="Disordered" evidence="1">
    <location>
        <begin position="89"/>
        <end position="304"/>
    </location>
</feature>
<proteinExistence type="predicted"/>
<dbReference type="EMBL" id="JAQQWK010000003">
    <property type="protein sequence ID" value="KAK8044946.1"/>
    <property type="molecule type" value="Genomic_DNA"/>
</dbReference>
<feature type="compositionally biased region" description="Polar residues" evidence="1">
    <location>
        <begin position="153"/>
        <end position="178"/>
    </location>
</feature>
<evidence type="ECO:0000256" key="1">
    <source>
        <dbReference type="SAM" id="MobiDB-lite"/>
    </source>
</evidence>
<comment type="caution">
    <text evidence="2">The sequence shown here is derived from an EMBL/GenBank/DDBJ whole genome shotgun (WGS) entry which is preliminary data.</text>
</comment>
<organism evidence="2 3">
    <name type="scientific">Apiospora rasikravindrae</name>
    <dbReference type="NCBI Taxonomy" id="990691"/>
    <lineage>
        <taxon>Eukaryota</taxon>
        <taxon>Fungi</taxon>
        <taxon>Dikarya</taxon>
        <taxon>Ascomycota</taxon>
        <taxon>Pezizomycotina</taxon>
        <taxon>Sordariomycetes</taxon>
        <taxon>Xylariomycetidae</taxon>
        <taxon>Amphisphaeriales</taxon>
        <taxon>Apiosporaceae</taxon>
        <taxon>Apiospora</taxon>
    </lineage>
</organism>
<feature type="compositionally biased region" description="Polar residues" evidence="1">
    <location>
        <begin position="210"/>
        <end position="219"/>
    </location>
</feature>
<feature type="compositionally biased region" description="Low complexity" evidence="1">
    <location>
        <begin position="260"/>
        <end position="272"/>
    </location>
</feature>
<evidence type="ECO:0000313" key="3">
    <source>
        <dbReference type="Proteomes" id="UP001444661"/>
    </source>
</evidence>
<reference evidence="2 3" key="1">
    <citation type="submission" date="2023-01" db="EMBL/GenBank/DDBJ databases">
        <title>Analysis of 21 Apiospora genomes using comparative genomics revels a genus with tremendous synthesis potential of carbohydrate active enzymes and secondary metabolites.</title>
        <authorList>
            <person name="Sorensen T."/>
        </authorList>
    </citation>
    <scope>NUCLEOTIDE SEQUENCE [LARGE SCALE GENOMIC DNA]</scope>
    <source>
        <strain evidence="2 3">CBS 33761</strain>
    </source>
</reference>
<keyword evidence="3" id="KW-1185">Reference proteome</keyword>
<feature type="compositionally biased region" description="Basic and acidic residues" evidence="1">
    <location>
        <begin position="60"/>
        <end position="69"/>
    </location>
</feature>